<protein>
    <submittedName>
        <fullName evidence="11 12">Alpha-aminoadipic semialdehyde synthase, mitochondrial</fullName>
    </submittedName>
</protein>
<dbReference type="GO" id="GO:0005737">
    <property type="term" value="C:cytoplasm"/>
    <property type="evidence" value="ECO:0007669"/>
    <property type="project" value="TreeGrafter"/>
</dbReference>
<dbReference type="SMART" id="SM01003">
    <property type="entry name" value="AlaDh_PNT_N"/>
    <property type="match status" value="1"/>
</dbReference>
<dbReference type="FunFam" id="3.40.50.720:FF:000087">
    <property type="entry name" value="alpha-aminoadipic semialdehyde synthase, mitochondrial"/>
    <property type="match status" value="1"/>
</dbReference>
<dbReference type="Pfam" id="PF16653">
    <property type="entry name" value="Sacchrp_dh_C"/>
    <property type="match status" value="1"/>
</dbReference>
<dbReference type="Gene3D" id="3.40.50.720">
    <property type="entry name" value="NAD(P)-binding Rossmann-like Domain"/>
    <property type="match status" value="3"/>
</dbReference>
<evidence type="ECO:0000313" key="13">
    <source>
        <dbReference type="RefSeq" id="XP_032809901.1"/>
    </source>
</evidence>
<feature type="domain" description="Alanine dehydrogenase/pyridine nucleotide transhydrogenase N-terminal" evidence="9">
    <location>
        <begin position="28"/>
        <end position="158"/>
    </location>
</feature>
<dbReference type="InterPro" id="IPR005097">
    <property type="entry name" value="Sacchrp_dh_NADP-bd"/>
</dbReference>
<dbReference type="FunFam" id="3.30.360.10:FF:000008">
    <property type="entry name" value="Alpha-aminoadipic semialdehyde synthase, mitochondrial"/>
    <property type="match status" value="1"/>
</dbReference>
<evidence type="ECO:0000256" key="4">
    <source>
        <dbReference type="ARBA" id="ARBA00022857"/>
    </source>
</evidence>
<keyword evidence="6" id="KW-0511">Multifunctional enzyme</keyword>
<keyword evidence="10" id="KW-1185">Reference proteome</keyword>
<dbReference type="SUPFAM" id="SSF55347">
    <property type="entry name" value="Glyceraldehyde-3-phosphate dehydrogenase-like, C-terminal domain"/>
    <property type="match status" value="1"/>
</dbReference>
<dbReference type="PANTHER" id="PTHR11133:SF22">
    <property type="entry name" value="ALPHA-AMINOADIPIC SEMIALDEHYDE SYNTHASE, MITOCHONDRIAL"/>
    <property type="match status" value="1"/>
</dbReference>
<dbReference type="InterPro" id="IPR032095">
    <property type="entry name" value="Sacchrp_dh-like_C"/>
</dbReference>
<comment type="pathway">
    <text evidence="1">Amino-acid degradation; L-lysine degradation via saccharopine pathway; glutaryl-CoA from L-lysine: step 1/6.</text>
</comment>
<dbReference type="FunFam" id="3.40.50.720:FF:000072">
    <property type="entry name" value="Saccharopine dehydrogenase [NADP(+), L-glutamate-forming]"/>
    <property type="match status" value="1"/>
</dbReference>
<dbReference type="Gene3D" id="1.10.1870.10">
    <property type="entry name" value="Domain 3, Saccharopine reductase"/>
    <property type="match status" value="1"/>
</dbReference>
<dbReference type="RefSeq" id="XP_032809900.1">
    <property type="nucleotide sequence ID" value="XM_032954009.1"/>
</dbReference>
<dbReference type="InterPro" id="IPR007698">
    <property type="entry name" value="AlaDH/PNT_NAD(H)-bd"/>
</dbReference>
<dbReference type="InterPro" id="IPR036291">
    <property type="entry name" value="NAD(P)-bd_dom_sf"/>
</dbReference>
<evidence type="ECO:0000256" key="2">
    <source>
        <dbReference type="ARBA" id="ARBA00004720"/>
    </source>
</evidence>
<evidence type="ECO:0000256" key="1">
    <source>
        <dbReference type="ARBA" id="ARBA00004682"/>
    </source>
</evidence>
<dbReference type="GeneID" id="116942293"/>
<evidence type="ECO:0000256" key="6">
    <source>
        <dbReference type="ARBA" id="ARBA00023268"/>
    </source>
</evidence>
<evidence type="ECO:0000313" key="11">
    <source>
        <dbReference type="RefSeq" id="XP_032809899.1"/>
    </source>
</evidence>
<dbReference type="InterPro" id="IPR051168">
    <property type="entry name" value="AASS"/>
</dbReference>
<evidence type="ECO:0000313" key="12">
    <source>
        <dbReference type="RefSeq" id="XP_032809900.1"/>
    </source>
</evidence>
<dbReference type="CDD" id="cd12189">
    <property type="entry name" value="LKR_SDH_like"/>
    <property type="match status" value="1"/>
</dbReference>
<reference evidence="11 12" key="1">
    <citation type="submission" date="2025-04" db="UniProtKB">
        <authorList>
            <consortium name="RefSeq"/>
        </authorList>
    </citation>
    <scope>IDENTIFICATION</scope>
    <source>
        <tissue evidence="11 12">Sperm</tissue>
    </source>
</reference>
<dbReference type="SMART" id="SM01002">
    <property type="entry name" value="AlaDh_PNT_C"/>
    <property type="match status" value="1"/>
</dbReference>
<dbReference type="RefSeq" id="XP_032809899.1">
    <property type="nucleotide sequence ID" value="XM_032954008.1"/>
</dbReference>
<dbReference type="KEGG" id="pmrn:116942293"/>
<dbReference type="GO" id="GO:0019878">
    <property type="term" value="P:lysine biosynthetic process via aminoadipic acid"/>
    <property type="evidence" value="ECO:0007669"/>
    <property type="project" value="TreeGrafter"/>
</dbReference>
<dbReference type="GO" id="GO:0004753">
    <property type="term" value="F:saccharopine dehydrogenase activity"/>
    <property type="evidence" value="ECO:0007669"/>
    <property type="project" value="TreeGrafter"/>
</dbReference>
<accession>A0AAJ7WTZ9</accession>
<dbReference type="Proteomes" id="UP001318040">
    <property type="component" value="Chromosome 14"/>
</dbReference>
<evidence type="ECO:0000256" key="7">
    <source>
        <dbReference type="ARBA" id="ARBA00025744"/>
    </source>
</evidence>
<gene>
    <name evidence="11 12 13" type="primary">AASS</name>
</gene>
<dbReference type="Pfam" id="PF03435">
    <property type="entry name" value="Sacchrp_dh_NADP"/>
    <property type="match status" value="1"/>
</dbReference>
<dbReference type="RefSeq" id="XP_032809901.1">
    <property type="nucleotide sequence ID" value="XM_032954010.1"/>
</dbReference>
<feature type="domain" description="Alanine dehydrogenase/pyridine nucleotide transhydrogenase NAD(H)-binding" evidence="8">
    <location>
        <begin position="198"/>
        <end position="405"/>
    </location>
</feature>
<evidence type="ECO:0000259" key="8">
    <source>
        <dbReference type="SMART" id="SM01002"/>
    </source>
</evidence>
<evidence type="ECO:0000256" key="5">
    <source>
        <dbReference type="ARBA" id="ARBA00023002"/>
    </source>
</evidence>
<dbReference type="SUPFAM" id="SSF52283">
    <property type="entry name" value="Formate/glycerate dehydrogenase catalytic domain-like"/>
    <property type="match status" value="1"/>
</dbReference>
<evidence type="ECO:0000313" key="10">
    <source>
        <dbReference type="Proteomes" id="UP001318040"/>
    </source>
</evidence>
<dbReference type="AlphaFoldDB" id="A0AAJ7WTZ9"/>
<organism evidence="10 12">
    <name type="scientific">Petromyzon marinus</name>
    <name type="common">Sea lamprey</name>
    <dbReference type="NCBI Taxonomy" id="7757"/>
    <lineage>
        <taxon>Eukaryota</taxon>
        <taxon>Metazoa</taxon>
        <taxon>Chordata</taxon>
        <taxon>Craniata</taxon>
        <taxon>Vertebrata</taxon>
        <taxon>Cyclostomata</taxon>
        <taxon>Hyperoartia</taxon>
        <taxon>Petromyzontiformes</taxon>
        <taxon>Petromyzontidae</taxon>
        <taxon>Petromyzon</taxon>
    </lineage>
</organism>
<comment type="pathway">
    <text evidence="2">Amino-acid degradation; L-lysine degradation via saccharopine pathway; glutaryl-CoA from L-lysine: step 2/6.</text>
</comment>
<proteinExistence type="inferred from homology"/>
<name>A0AAJ7WTZ9_PETMA</name>
<comment type="similarity">
    <text evidence="7">In the C-terminal section; belongs to the saccharopine dehydrogenase family.</text>
</comment>
<evidence type="ECO:0000256" key="3">
    <source>
        <dbReference type="ARBA" id="ARBA00005624"/>
    </source>
</evidence>
<comment type="similarity">
    <text evidence="3">In the N-terminal section; belongs to the AlaDH/PNT family.</text>
</comment>
<dbReference type="Pfam" id="PF05222">
    <property type="entry name" value="AlaDh_PNT_N"/>
    <property type="match status" value="1"/>
</dbReference>
<dbReference type="InterPro" id="IPR007886">
    <property type="entry name" value="AlaDH/PNT_N"/>
</dbReference>
<dbReference type="PANTHER" id="PTHR11133">
    <property type="entry name" value="SACCHAROPINE DEHYDROGENASE"/>
    <property type="match status" value="1"/>
</dbReference>
<keyword evidence="5" id="KW-0560">Oxidoreductase</keyword>
<dbReference type="SUPFAM" id="SSF51735">
    <property type="entry name" value="NAD(P)-binding Rossmann-fold domains"/>
    <property type="match status" value="1"/>
</dbReference>
<evidence type="ECO:0000259" key="9">
    <source>
        <dbReference type="SMART" id="SM01003"/>
    </source>
</evidence>
<dbReference type="Gene3D" id="3.30.360.10">
    <property type="entry name" value="Dihydrodipicolinate Reductase, domain 2"/>
    <property type="match status" value="1"/>
</dbReference>
<keyword evidence="4" id="KW-0521">NADP</keyword>
<dbReference type="CTD" id="10157"/>
<sequence length="931" mass="103229">MWRSLKFVNGTGGRRLLSQKTRHQPVLAIRREDVNVWERRAPLAPSHVELLTAAGYTVLVQPSNRRAIHANDYVKAGAILQEDISDATLILGVKRPPDGKLIPHKTYAFFSHTIKAQEANMGLLEEVVAKGIRLIDYEKMVDTKGVRVVAFGKWAGFTGMINILHGLGLRLLALGHHTPFIHIGMAHNYRNSNQAIQAVRDAGYEIALGLMPKSIGPITFVFTGTGNVSRGAQEIFNELPFEYVEPYDLKHVSLKGDSRKVYGTVLSRHHHLVRKTDDIYDAQEYDIYPKRYTSRFNQQIAPYTTCLVNGIYWDPDTPRLLSKEDAQRLMTPMHLAEGSEADTFVKGCPYLPHRFLGICDISADPGGSIEFMTECTTIDAPFCMYDANQNFHHNSVNEDGILICSIDQLPAQMPVEATEYFGDRLYPYIFQMLASDANKPLEKQTEFSPAVRDAVIASNNKLTPKFEYIEKLRDSRARARILSVAASKRVLVLGSGYVSGPVINYLTRDPDIAVTIASSPAWQVREISERYQNTTPVTIDVGKEQEKLSSLIKDHHLIISLLPYTMHPMVAKHCIEHSVNMVTASYTSPAMRDLESSAQNAGITVVNEVGLDPGIDHMLAMKCFDQAREMDGQVESYVSFCGGLSAPEFSDNPLRYKFSWSPRGVLLTSINPARFQRHGQVVEIPAGGSVLDAVEPIDFMPGFSLEGVPNRDSLSYVKDYGVHGTTTFFRGTLRYKGYCRVAKAFVQLGLISTEPHAALQPGAPALTWRQLMCSMLGVDEGGAALEEAVLARLSGNEQSLRALQQLGLLGAQLVREAPSLVDALAAHLEERLSFGPDERDLVILRNEVVVRLPTGVREKTVVNLVSYGDRGGYSAMAKTVGYPCAIAAKMVLNGEIWEKGMVIPLKPHIYQPLLERIRAEGIIYSDSTTVQ</sequence>